<dbReference type="GO" id="GO:0015629">
    <property type="term" value="C:actin cytoskeleton"/>
    <property type="evidence" value="ECO:0007669"/>
    <property type="project" value="TreeGrafter"/>
</dbReference>
<reference evidence="3" key="1">
    <citation type="submission" date="2025-08" db="UniProtKB">
        <authorList>
            <consortium name="RefSeq"/>
        </authorList>
    </citation>
    <scope>IDENTIFICATION</scope>
    <source>
        <tissue evidence="3">Muscle</tissue>
    </source>
</reference>
<evidence type="ECO:0000313" key="2">
    <source>
        <dbReference type="Proteomes" id="UP000504611"/>
    </source>
</evidence>
<dbReference type="GO" id="GO:0061001">
    <property type="term" value="P:regulation of dendritic spine morphogenesis"/>
    <property type="evidence" value="ECO:0007669"/>
    <property type="project" value="TreeGrafter"/>
</dbReference>
<accession>A0A6I9PYB8</accession>
<keyword evidence="2" id="KW-1185">Reference proteome</keyword>
<sequence>MPPPSSGRNQPVTVSRLQMQLHLQGLQQNTNALRKQLSQLRNMQLENQDSVLALLRQTESELSLMMLDAMRTQEDPLQRQRLLVEEERLKYLNQEELLIQQLHDLEKSVEELQRNSSVNHGLVTEQDVEQKSKELRMLGETLTELKNQFPSLQSKMRVVLRVEVEAVKFLKEEPHRLDALLKRCNTMTDAISSLRRQVTEGVWKCPEDLPSQSQKRSEDMSRCSDLDILNSPPLSLTDMSSCSGLANWMPVPAGDADPSGPEQDLQPLMSFRNRVLDELPSRRAGDKSVSAEVRLVMRC</sequence>
<dbReference type="GeneID" id="104965355"/>
<dbReference type="GO" id="GO:0014069">
    <property type="term" value="C:postsynaptic density"/>
    <property type="evidence" value="ECO:0007669"/>
    <property type="project" value="TreeGrafter"/>
</dbReference>
<dbReference type="PANTHER" id="PTHR22741">
    <property type="entry name" value="P140CAP/SNIP-RELATED"/>
    <property type="match status" value="1"/>
</dbReference>
<dbReference type="AlphaFoldDB" id="A0A6I9PYB8"/>
<dbReference type="InterPro" id="IPR051825">
    <property type="entry name" value="SRCIN1"/>
</dbReference>
<dbReference type="OrthoDB" id="6022652at2759"/>
<dbReference type="PANTHER" id="PTHR22741:SF5">
    <property type="entry name" value="SRC KINASE SIGNALING INHIBITOR 1"/>
    <property type="match status" value="1"/>
</dbReference>
<dbReference type="RefSeq" id="XP_010792613.1">
    <property type="nucleotide sequence ID" value="XM_010794311.1"/>
</dbReference>
<feature type="coiled-coil region" evidence="1">
    <location>
        <begin position="95"/>
        <end position="148"/>
    </location>
</feature>
<evidence type="ECO:0000256" key="1">
    <source>
        <dbReference type="SAM" id="Coils"/>
    </source>
</evidence>
<gene>
    <name evidence="3" type="primary">LOC104965355</name>
</gene>
<keyword evidence="1" id="KW-0175">Coiled coil</keyword>
<dbReference type="KEGG" id="ncc:104965355"/>
<dbReference type="Gene3D" id="1.20.58.1540">
    <property type="entry name" value="Actin interacting protein 3, C-terminal domain"/>
    <property type="match status" value="1"/>
</dbReference>
<name>A0A6I9PYB8_9TELE</name>
<dbReference type="Proteomes" id="UP000504611">
    <property type="component" value="Unplaced"/>
</dbReference>
<proteinExistence type="predicted"/>
<evidence type="ECO:0000313" key="3">
    <source>
        <dbReference type="RefSeq" id="XP_010792613.1"/>
    </source>
</evidence>
<organism evidence="2 3">
    <name type="scientific">Notothenia coriiceps</name>
    <name type="common">black rockcod</name>
    <dbReference type="NCBI Taxonomy" id="8208"/>
    <lineage>
        <taxon>Eukaryota</taxon>
        <taxon>Metazoa</taxon>
        <taxon>Chordata</taxon>
        <taxon>Craniata</taxon>
        <taxon>Vertebrata</taxon>
        <taxon>Euteleostomi</taxon>
        <taxon>Actinopterygii</taxon>
        <taxon>Neopterygii</taxon>
        <taxon>Teleostei</taxon>
        <taxon>Neoteleostei</taxon>
        <taxon>Acanthomorphata</taxon>
        <taxon>Eupercaria</taxon>
        <taxon>Perciformes</taxon>
        <taxon>Notothenioidei</taxon>
        <taxon>Nototheniidae</taxon>
        <taxon>Notothenia</taxon>
    </lineage>
</organism>
<dbReference type="GO" id="GO:0005737">
    <property type="term" value="C:cytoplasm"/>
    <property type="evidence" value="ECO:0007669"/>
    <property type="project" value="TreeGrafter"/>
</dbReference>
<protein>
    <submittedName>
        <fullName evidence="3">SRC kinase signaling inhibitor 1-like</fullName>
    </submittedName>
</protein>